<proteinExistence type="predicted"/>
<name>A0A9D3VWS4_9ROSI</name>
<protein>
    <submittedName>
        <fullName evidence="2">Uncharacterized protein</fullName>
    </submittedName>
</protein>
<feature type="compositionally biased region" description="Basic and acidic residues" evidence="1">
    <location>
        <begin position="13"/>
        <end position="33"/>
    </location>
</feature>
<sequence>MDHDLEDTTLIGEEGKKRSREEIDDLSGKDERRRRNRIDKLQNGSGGETEDLQEMEGIARAYFQNLFTTRDTFFNDHLFSGINRCISKEDNRQLIALYTGEEI</sequence>
<dbReference type="Proteomes" id="UP000828251">
    <property type="component" value="Unassembled WGS sequence"/>
</dbReference>
<dbReference type="OrthoDB" id="1302332at2759"/>
<organism evidence="2 3">
    <name type="scientific">Gossypium stocksii</name>
    <dbReference type="NCBI Taxonomy" id="47602"/>
    <lineage>
        <taxon>Eukaryota</taxon>
        <taxon>Viridiplantae</taxon>
        <taxon>Streptophyta</taxon>
        <taxon>Embryophyta</taxon>
        <taxon>Tracheophyta</taxon>
        <taxon>Spermatophyta</taxon>
        <taxon>Magnoliopsida</taxon>
        <taxon>eudicotyledons</taxon>
        <taxon>Gunneridae</taxon>
        <taxon>Pentapetalae</taxon>
        <taxon>rosids</taxon>
        <taxon>malvids</taxon>
        <taxon>Malvales</taxon>
        <taxon>Malvaceae</taxon>
        <taxon>Malvoideae</taxon>
        <taxon>Gossypium</taxon>
    </lineage>
</organism>
<keyword evidence="3" id="KW-1185">Reference proteome</keyword>
<dbReference type="EMBL" id="JAIQCV010000005">
    <property type="protein sequence ID" value="KAH1098717.1"/>
    <property type="molecule type" value="Genomic_DNA"/>
</dbReference>
<evidence type="ECO:0000256" key="1">
    <source>
        <dbReference type="SAM" id="MobiDB-lite"/>
    </source>
</evidence>
<dbReference type="AlphaFoldDB" id="A0A9D3VWS4"/>
<gene>
    <name evidence="2" type="ORF">J1N35_015638</name>
</gene>
<accession>A0A9D3VWS4</accession>
<evidence type="ECO:0000313" key="2">
    <source>
        <dbReference type="EMBL" id="KAH1098717.1"/>
    </source>
</evidence>
<reference evidence="2 3" key="1">
    <citation type="journal article" date="2021" name="Plant Biotechnol. J.">
        <title>Multi-omics assisted identification of the key and species-specific regulatory components of drought-tolerant mechanisms in Gossypium stocksii.</title>
        <authorList>
            <person name="Yu D."/>
            <person name="Ke L."/>
            <person name="Zhang D."/>
            <person name="Wu Y."/>
            <person name="Sun Y."/>
            <person name="Mei J."/>
            <person name="Sun J."/>
            <person name="Sun Y."/>
        </authorList>
    </citation>
    <scope>NUCLEOTIDE SEQUENCE [LARGE SCALE GENOMIC DNA]</scope>
    <source>
        <strain evidence="3">cv. E1</strain>
        <tissue evidence="2">Leaf</tissue>
    </source>
</reference>
<comment type="caution">
    <text evidence="2">The sequence shown here is derived from an EMBL/GenBank/DDBJ whole genome shotgun (WGS) entry which is preliminary data.</text>
</comment>
<feature type="region of interest" description="Disordered" evidence="1">
    <location>
        <begin position="1"/>
        <end position="51"/>
    </location>
</feature>
<evidence type="ECO:0000313" key="3">
    <source>
        <dbReference type="Proteomes" id="UP000828251"/>
    </source>
</evidence>